<accession>A0A0A9H0J3</accession>
<proteinExistence type="predicted"/>
<organism evidence="1">
    <name type="scientific">Arundo donax</name>
    <name type="common">Giant reed</name>
    <name type="synonym">Donax arundinaceus</name>
    <dbReference type="NCBI Taxonomy" id="35708"/>
    <lineage>
        <taxon>Eukaryota</taxon>
        <taxon>Viridiplantae</taxon>
        <taxon>Streptophyta</taxon>
        <taxon>Embryophyta</taxon>
        <taxon>Tracheophyta</taxon>
        <taxon>Spermatophyta</taxon>
        <taxon>Magnoliopsida</taxon>
        <taxon>Liliopsida</taxon>
        <taxon>Poales</taxon>
        <taxon>Poaceae</taxon>
        <taxon>PACMAD clade</taxon>
        <taxon>Arundinoideae</taxon>
        <taxon>Arundineae</taxon>
        <taxon>Arundo</taxon>
    </lineage>
</organism>
<sequence length="44" mass="4953">MLSKKKNKPEPGIYNIIEPQGISGSAMYIYLYSCQLSKSFSCMC</sequence>
<evidence type="ECO:0000313" key="1">
    <source>
        <dbReference type="EMBL" id="JAE30287.1"/>
    </source>
</evidence>
<reference evidence="1" key="1">
    <citation type="submission" date="2014-09" db="EMBL/GenBank/DDBJ databases">
        <authorList>
            <person name="Magalhaes I.L.F."/>
            <person name="Oliveira U."/>
            <person name="Santos F.R."/>
            <person name="Vidigal T.H.D.A."/>
            <person name="Brescovit A.D."/>
            <person name="Santos A.J."/>
        </authorList>
    </citation>
    <scope>NUCLEOTIDE SEQUENCE</scope>
    <source>
        <tissue evidence="1">Shoot tissue taken approximately 20 cm above the soil surface</tissue>
    </source>
</reference>
<dbReference type="AlphaFoldDB" id="A0A0A9H0J3"/>
<reference evidence="1" key="2">
    <citation type="journal article" date="2015" name="Data Brief">
        <title>Shoot transcriptome of the giant reed, Arundo donax.</title>
        <authorList>
            <person name="Barrero R.A."/>
            <person name="Guerrero F.D."/>
            <person name="Moolhuijzen P."/>
            <person name="Goolsby J.A."/>
            <person name="Tidwell J."/>
            <person name="Bellgard S.E."/>
            <person name="Bellgard M.I."/>
        </authorList>
    </citation>
    <scope>NUCLEOTIDE SEQUENCE</scope>
    <source>
        <tissue evidence="1">Shoot tissue taken approximately 20 cm above the soil surface</tissue>
    </source>
</reference>
<name>A0A0A9H0J3_ARUDO</name>
<protein>
    <submittedName>
        <fullName evidence="1">Uncharacterized protein</fullName>
    </submittedName>
</protein>
<dbReference type="EMBL" id="GBRH01167609">
    <property type="protein sequence ID" value="JAE30287.1"/>
    <property type="molecule type" value="Transcribed_RNA"/>
</dbReference>